<evidence type="ECO:0000313" key="2">
    <source>
        <dbReference type="Proteomes" id="UP000886501"/>
    </source>
</evidence>
<proteinExistence type="predicted"/>
<name>A0ACB6YYT1_THEGA</name>
<keyword evidence="2" id="KW-1185">Reference proteome</keyword>
<dbReference type="Proteomes" id="UP000886501">
    <property type="component" value="Unassembled WGS sequence"/>
</dbReference>
<protein>
    <submittedName>
        <fullName evidence="1">Uncharacterized protein</fullName>
    </submittedName>
</protein>
<dbReference type="EMBL" id="MU118403">
    <property type="protein sequence ID" value="KAF9642620.1"/>
    <property type="molecule type" value="Genomic_DNA"/>
</dbReference>
<evidence type="ECO:0000313" key="1">
    <source>
        <dbReference type="EMBL" id="KAF9642620.1"/>
    </source>
</evidence>
<reference evidence="1" key="2">
    <citation type="journal article" date="2020" name="Nat. Commun.">
        <title>Large-scale genome sequencing of mycorrhizal fungi provides insights into the early evolution of symbiotic traits.</title>
        <authorList>
            <person name="Miyauchi S."/>
            <person name="Kiss E."/>
            <person name="Kuo A."/>
            <person name="Drula E."/>
            <person name="Kohler A."/>
            <person name="Sanchez-Garcia M."/>
            <person name="Morin E."/>
            <person name="Andreopoulos B."/>
            <person name="Barry K.W."/>
            <person name="Bonito G."/>
            <person name="Buee M."/>
            <person name="Carver A."/>
            <person name="Chen C."/>
            <person name="Cichocki N."/>
            <person name="Clum A."/>
            <person name="Culley D."/>
            <person name="Crous P.W."/>
            <person name="Fauchery L."/>
            <person name="Girlanda M."/>
            <person name="Hayes R.D."/>
            <person name="Keri Z."/>
            <person name="LaButti K."/>
            <person name="Lipzen A."/>
            <person name="Lombard V."/>
            <person name="Magnuson J."/>
            <person name="Maillard F."/>
            <person name="Murat C."/>
            <person name="Nolan M."/>
            <person name="Ohm R.A."/>
            <person name="Pangilinan J."/>
            <person name="Pereira M.F."/>
            <person name="Perotto S."/>
            <person name="Peter M."/>
            <person name="Pfister S."/>
            <person name="Riley R."/>
            <person name="Sitrit Y."/>
            <person name="Stielow J.B."/>
            <person name="Szollosi G."/>
            <person name="Zifcakova L."/>
            <person name="Stursova M."/>
            <person name="Spatafora J.W."/>
            <person name="Tedersoo L."/>
            <person name="Vaario L.M."/>
            <person name="Yamada A."/>
            <person name="Yan M."/>
            <person name="Wang P."/>
            <person name="Xu J."/>
            <person name="Bruns T."/>
            <person name="Baldrian P."/>
            <person name="Vilgalys R."/>
            <person name="Dunand C."/>
            <person name="Henrissat B."/>
            <person name="Grigoriev I.V."/>
            <person name="Hibbett D."/>
            <person name="Nagy L.G."/>
            <person name="Martin F.M."/>
        </authorList>
    </citation>
    <scope>NUCLEOTIDE SEQUENCE</scope>
    <source>
        <strain evidence="1">P2</strain>
    </source>
</reference>
<gene>
    <name evidence="1" type="ORF">BDM02DRAFT_3132968</name>
</gene>
<organism evidence="1 2">
    <name type="scientific">Thelephora ganbajun</name>
    <name type="common">Ganba fungus</name>
    <dbReference type="NCBI Taxonomy" id="370292"/>
    <lineage>
        <taxon>Eukaryota</taxon>
        <taxon>Fungi</taxon>
        <taxon>Dikarya</taxon>
        <taxon>Basidiomycota</taxon>
        <taxon>Agaricomycotina</taxon>
        <taxon>Agaricomycetes</taxon>
        <taxon>Thelephorales</taxon>
        <taxon>Thelephoraceae</taxon>
        <taxon>Thelephora</taxon>
    </lineage>
</organism>
<accession>A0ACB6YYT1</accession>
<sequence>MTAKIRGVRFSVLLLEWDIRLLLLESWTAASFWSTGMETGCGEDPRPDLKLMPVAVWCPVASLISRGHRPRYAGDCQCSNRHGQTGPIFSLIIGFLELQRENQNNNPSQVDRNFFVHDMVFTLPFAFKIEAIVGAIIHPVLPHLMHRMRLDKTEAMNGKIIPRVQYCFTRFDSAITCYMVGLWEITVLSTDEIRSLTRVPCPVTRNKIPDTFAETGFLIIHRPLRPFLLYDAQVSWTKRPKGLWPVKTPTTSITNAKISAGLSATPVTSTSGASQRKKDITKSGRDASGFVLRWHWTPVGSWPIDKSKVGATKSINSIEPNDVLVGEPMLCTVLAHSGRRRTNIPSRGNSAGLFGFRKEPQNVHSDEGHRIFSTPGQ</sequence>
<reference evidence="1" key="1">
    <citation type="submission" date="2019-10" db="EMBL/GenBank/DDBJ databases">
        <authorList>
            <consortium name="DOE Joint Genome Institute"/>
            <person name="Kuo A."/>
            <person name="Miyauchi S."/>
            <person name="Kiss E."/>
            <person name="Drula E."/>
            <person name="Kohler A."/>
            <person name="Sanchez-Garcia M."/>
            <person name="Andreopoulos B."/>
            <person name="Barry K.W."/>
            <person name="Bonito G."/>
            <person name="Buee M."/>
            <person name="Carver A."/>
            <person name="Chen C."/>
            <person name="Cichocki N."/>
            <person name="Clum A."/>
            <person name="Culley D."/>
            <person name="Crous P.W."/>
            <person name="Fauchery L."/>
            <person name="Girlanda M."/>
            <person name="Hayes R."/>
            <person name="Keri Z."/>
            <person name="Labutti K."/>
            <person name="Lipzen A."/>
            <person name="Lombard V."/>
            <person name="Magnuson J."/>
            <person name="Maillard F."/>
            <person name="Morin E."/>
            <person name="Murat C."/>
            <person name="Nolan M."/>
            <person name="Ohm R."/>
            <person name="Pangilinan J."/>
            <person name="Pereira M."/>
            <person name="Perotto S."/>
            <person name="Peter M."/>
            <person name="Riley R."/>
            <person name="Sitrit Y."/>
            <person name="Stielow B."/>
            <person name="Szollosi G."/>
            <person name="Zifcakova L."/>
            <person name="Stursova M."/>
            <person name="Spatafora J.W."/>
            <person name="Tedersoo L."/>
            <person name="Vaario L.-M."/>
            <person name="Yamada A."/>
            <person name="Yan M."/>
            <person name="Wang P."/>
            <person name="Xu J."/>
            <person name="Bruns T."/>
            <person name="Baldrian P."/>
            <person name="Vilgalys R."/>
            <person name="Henrissat B."/>
            <person name="Grigoriev I.V."/>
            <person name="Hibbett D."/>
            <person name="Nagy L.G."/>
            <person name="Martin F.M."/>
        </authorList>
    </citation>
    <scope>NUCLEOTIDE SEQUENCE</scope>
    <source>
        <strain evidence="1">P2</strain>
    </source>
</reference>
<comment type="caution">
    <text evidence="1">The sequence shown here is derived from an EMBL/GenBank/DDBJ whole genome shotgun (WGS) entry which is preliminary data.</text>
</comment>